<name>A0A0N9IFU9_9PSEU</name>
<dbReference type="Gene3D" id="1.10.101.10">
    <property type="entry name" value="PGBD-like superfamily/PGBD"/>
    <property type="match status" value="1"/>
</dbReference>
<sequence>MKKMLVRAAVLAIFTAGFTAAAGIAGAGTALACETSSQRSDQLAASLPQVGYDDTGPDVLGLQIALRFEGYALNGTGVYSDNTLSAVRDFQFKNGINPSGIVGSKTWHALVGKKSVSITGNGGIQVPGFGIQPGEVNEDKLNAL</sequence>
<dbReference type="Proteomes" id="UP000063699">
    <property type="component" value="Chromosome"/>
</dbReference>
<dbReference type="InterPro" id="IPR036365">
    <property type="entry name" value="PGBD-like_sf"/>
</dbReference>
<evidence type="ECO:0000313" key="3">
    <source>
        <dbReference type="EMBL" id="ALG14176.1"/>
    </source>
</evidence>
<accession>A0A0N9IFU9</accession>
<dbReference type="Pfam" id="PF01471">
    <property type="entry name" value="PG_binding_1"/>
    <property type="match status" value="1"/>
</dbReference>
<dbReference type="KEGG" id="kphy:AOZ06_51440"/>
<dbReference type="SUPFAM" id="SSF47090">
    <property type="entry name" value="PGBD-like"/>
    <property type="match status" value="1"/>
</dbReference>
<keyword evidence="4" id="KW-1185">Reference proteome</keyword>
<feature type="signal peptide" evidence="1">
    <location>
        <begin position="1"/>
        <end position="21"/>
    </location>
</feature>
<evidence type="ECO:0000256" key="1">
    <source>
        <dbReference type="SAM" id="SignalP"/>
    </source>
</evidence>
<evidence type="ECO:0000313" key="4">
    <source>
        <dbReference type="Proteomes" id="UP000063699"/>
    </source>
</evidence>
<dbReference type="InterPro" id="IPR002477">
    <property type="entry name" value="Peptidoglycan-bd-like"/>
</dbReference>
<feature type="chain" id="PRO_5039112895" description="Peptidoglycan binding-like domain-containing protein" evidence="1">
    <location>
        <begin position="22"/>
        <end position="144"/>
    </location>
</feature>
<gene>
    <name evidence="3" type="ORF">AOZ06_51440</name>
</gene>
<protein>
    <recommendedName>
        <fullName evidence="2">Peptidoglycan binding-like domain-containing protein</fullName>
    </recommendedName>
</protein>
<dbReference type="EMBL" id="CP012752">
    <property type="protein sequence ID" value="ALG14176.1"/>
    <property type="molecule type" value="Genomic_DNA"/>
</dbReference>
<reference evidence="3 4" key="1">
    <citation type="submission" date="2015-07" db="EMBL/GenBank/DDBJ databases">
        <title>Genome sequencing of Kibdelosporangium phytohabitans.</title>
        <authorList>
            <person name="Qin S."/>
            <person name="Xing K."/>
        </authorList>
    </citation>
    <scope>NUCLEOTIDE SEQUENCE [LARGE SCALE GENOMIC DNA]</scope>
    <source>
        <strain evidence="3 4">KLBMP1111</strain>
    </source>
</reference>
<dbReference type="PROSITE" id="PS51257">
    <property type="entry name" value="PROKAR_LIPOPROTEIN"/>
    <property type="match status" value="1"/>
</dbReference>
<dbReference type="AlphaFoldDB" id="A0A0N9IFU9"/>
<dbReference type="STRING" id="860235.AOZ06_51440"/>
<keyword evidence="1" id="KW-0732">Signal</keyword>
<proteinExistence type="predicted"/>
<evidence type="ECO:0000259" key="2">
    <source>
        <dbReference type="Pfam" id="PF01471"/>
    </source>
</evidence>
<dbReference type="InterPro" id="IPR036366">
    <property type="entry name" value="PGBDSf"/>
</dbReference>
<feature type="domain" description="Peptidoglycan binding-like" evidence="2">
    <location>
        <begin position="55"/>
        <end position="110"/>
    </location>
</feature>
<organism evidence="3 4">
    <name type="scientific">Kibdelosporangium phytohabitans</name>
    <dbReference type="NCBI Taxonomy" id="860235"/>
    <lineage>
        <taxon>Bacteria</taxon>
        <taxon>Bacillati</taxon>
        <taxon>Actinomycetota</taxon>
        <taxon>Actinomycetes</taxon>
        <taxon>Pseudonocardiales</taxon>
        <taxon>Pseudonocardiaceae</taxon>
        <taxon>Kibdelosporangium</taxon>
    </lineage>
</organism>